<evidence type="ECO:0000313" key="1">
    <source>
        <dbReference type="EMBL" id="WMV32785.1"/>
    </source>
</evidence>
<gene>
    <name evidence="1" type="ORF">MTR67_026170</name>
</gene>
<proteinExistence type="predicted"/>
<reference evidence="1" key="1">
    <citation type="submission" date="2023-08" db="EMBL/GenBank/DDBJ databases">
        <title>A de novo genome assembly of Solanum verrucosum Schlechtendal, a Mexican diploid species geographically isolated from the other diploid A-genome species in potato relatives.</title>
        <authorList>
            <person name="Hosaka K."/>
        </authorList>
    </citation>
    <scope>NUCLEOTIDE SEQUENCE</scope>
    <source>
        <tissue evidence="1">Young leaves</tissue>
    </source>
</reference>
<organism evidence="1 2">
    <name type="scientific">Solanum verrucosum</name>
    <dbReference type="NCBI Taxonomy" id="315347"/>
    <lineage>
        <taxon>Eukaryota</taxon>
        <taxon>Viridiplantae</taxon>
        <taxon>Streptophyta</taxon>
        <taxon>Embryophyta</taxon>
        <taxon>Tracheophyta</taxon>
        <taxon>Spermatophyta</taxon>
        <taxon>Magnoliopsida</taxon>
        <taxon>eudicotyledons</taxon>
        <taxon>Gunneridae</taxon>
        <taxon>Pentapetalae</taxon>
        <taxon>asterids</taxon>
        <taxon>lamiids</taxon>
        <taxon>Solanales</taxon>
        <taxon>Solanaceae</taxon>
        <taxon>Solanoideae</taxon>
        <taxon>Solaneae</taxon>
        <taxon>Solanum</taxon>
    </lineage>
</organism>
<keyword evidence="2" id="KW-1185">Reference proteome</keyword>
<protein>
    <submittedName>
        <fullName evidence="1">Uncharacterized protein</fullName>
    </submittedName>
</protein>
<dbReference type="AlphaFoldDB" id="A0AAF0TZ36"/>
<accession>A0AAF0TZ36</accession>
<dbReference type="Proteomes" id="UP001234989">
    <property type="component" value="Chromosome 6"/>
</dbReference>
<dbReference type="EMBL" id="CP133617">
    <property type="protein sequence ID" value="WMV32785.1"/>
    <property type="molecule type" value="Genomic_DNA"/>
</dbReference>
<evidence type="ECO:0000313" key="2">
    <source>
        <dbReference type="Proteomes" id="UP001234989"/>
    </source>
</evidence>
<sequence>MGLLGVSKASSLSFNGVELPWMLSGRGIMEDDLGFTVVNFSRLANSGNRDRHDPFIFAEQVQQENSMQLKSSMNSDSTDLAILENSHVPYYENNDWDMINEKMSNSEGSIDQPPHRVAWKGDVYSQFHDADSGHGQIAQTRGIPIVAENTPTSHENTGDPKNIALRKTTTHAEFATSGPGDTGAQSEILENQIMTSDLSLLFNVKTLPIHCLDALLNGYKVKVSNIGSLTLFPGLTLYNVFFHLEDLLGPLINLLPPATYL</sequence>
<name>A0AAF0TZ36_SOLVR</name>